<dbReference type="AlphaFoldDB" id="A0A1D1UKJ6"/>
<comment type="caution">
    <text evidence="1">The sequence shown here is derived from an EMBL/GenBank/DDBJ whole genome shotgun (WGS) entry which is preliminary data.</text>
</comment>
<reference evidence="1 2" key="1">
    <citation type="journal article" date="2016" name="Nat. Commun.">
        <title>Extremotolerant tardigrade genome and improved radiotolerance of human cultured cells by tardigrade-unique protein.</title>
        <authorList>
            <person name="Hashimoto T."/>
            <person name="Horikawa D.D."/>
            <person name="Saito Y."/>
            <person name="Kuwahara H."/>
            <person name="Kozuka-Hata H."/>
            <person name="Shin-I T."/>
            <person name="Minakuchi Y."/>
            <person name="Ohishi K."/>
            <person name="Motoyama A."/>
            <person name="Aizu T."/>
            <person name="Enomoto A."/>
            <person name="Kondo K."/>
            <person name="Tanaka S."/>
            <person name="Hara Y."/>
            <person name="Koshikawa S."/>
            <person name="Sagara H."/>
            <person name="Miura T."/>
            <person name="Yokobori S."/>
            <person name="Miyagawa K."/>
            <person name="Suzuki Y."/>
            <person name="Kubo T."/>
            <person name="Oyama M."/>
            <person name="Kohara Y."/>
            <person name="Fujiyama A."/>
            <person name="Arakawa K."/>
            <person name="Katayama T."/>
            <person name="Toyoda A."/>
            <person name="Kunieda T."/>
        </authorList>
    </citation>
    <scope>NUCLEOTIDE SEQUENCE [LARGE SCALE GENOMIC DNA]</scope>
    <source>
        <strain evidence="1 2">YOKOZUNA-1</strain>
    </source>
</reference>
<organism evidence="1 2">
    <name type="scientific">Ramazzottius varieornatus</name>
    <name type="common">Water bear</name>
    <name type="synonym">Tardigrade</name>
    <dbReference type="NCBI Taxonomy" id="947166"/>
    <lineage>
        <taxon>Eukaryota</taxon>
        <taxon>Metazoa</taxon>
        <taxon>Ecdysozoa</taxon>
        <taxon>Tardigrada</taxon>
        <taxon>Eutardigrada</taxon>
        <taxon>Parachela</taxon>
        <taxon>Hypsibioidea</taxon>
        <taxon>Ramazzottiidae</taxon>
        <taxon>Ramazzottius</taxon>
    </lineage>
</organism>
<evidence type="ECO:0000313" key="2">
    <source>
        <dbReference type="Proteomes" id="UP000186922"/>
    </source>
</evidence>
<sequence length="116" mass="12986">MRKTFRRFPTGSCSRISGSAGIFQKMSVRINLTGPSTISIFSIPRANGPSSMQRRRARTHDSSLTSLGRRTSVDSLVSVETFLGDFVQSIPFYPLWAYCLEAHVTCRHLQTSRLCV</sequence>
<protein>
    <submittedName>
        <fullName evidence="1">Uncharacterized protein</fullName>
    </submittedName>
</protein>
<name>A0A1D1UKJ6_RAMVA</name>
<evidence type="ECO:0000313" key="1">
    <source>
        <dbReference type="EMBL" id="GAU88162.1"/>
    </source>
</evidence>
<dbReference type="EMBL" id="BDGG01000001">
    <property type="protein sequence ID" value="GAU88162.1"/>
    <property type="molecule type" value="Genomic_DNA"/>
</dbReference>
<proteinExistence type="predicted"/>
<accession>A0A1D1UKJ6</accession>
<keyword evidence="2" id="KW-1185">Reference proteome</keyword>
<dbReference type="Proteomes" id="UP000186922">
    <property type="component" value="Unassembled WGS sequence"/>
</dbReference>
<gene>
    <name evidence="1" type="primary">RvY_00907</name>
    <name evidence="1" type="synonym">RvY_00907.2</name>
    <name evidence="1" type="ORF">RvY_00907-2</name>
</gene>